<keyword evidence="2" id="KW-0349">Heme</keyword>
<accession>A0A8J4FUR7</accession>
<dbReference type="GO" id="GO:0005506">
    <property type="term" value="F:iron ion binding"/>
    <property type="evidence" value="ECO:0007669"/>
    <property type="project" value="InterPro"/>
</dbReference>
<evidence type="ECO:0000256" key="5">
    <source>
        <dbReference type="SAM" id="MobiDB-lite"/>
    </source>
</evidence>
<comment type="caution">
    <text evidence="6">The sequence shown here is derived from an EMBL/GenBank/DDBJ whole genome shotgun (WGS) entry which is preliminary data.</text>
</comment>
<evidence type="ECO:0000256" key="1">
    <source>
        <dbReference type="ARBA" id="ARBA00010617"/>
    </source>
</evidence>
<evidence type="ECO:0000256" key="4">
    <source>
        <dbReference type="ARBA" id="ARBA00023004"/>
    </source>
</evidence>
<reference evidence="6" key="1">
    <citation type="journal article" date="2021" name="Proc. Natl. Acad. Sci. U.S.A.">
        <title>Three genomes in the algal genus Volvox reveal the fate of a haploid sex-determining region after a transition to homothallism.</title>
        <authorList>
            <person name="Yamamoto K."/>
            <person name="Hamaji T."/>
            <person name="Kawai-Toyooka H."/>
            <person name="Matsuzaki R."/>
            <person name="Takahashi F."/>
            <person name="Nishimura Y."/>
            <person name="Kawachi M."/>
            <person name="Noguchi H."/>
            <person name="Minakuchi Y."/>
            <person name="Umen J.G."/>
            <person name="Toyoda A."/>
            <person name="Nozaki H."/>
        </authorList>
    </citation>
    <scope>NUCLEOTIDE SEQUENCE</scope>
    <source>
        <strain evidence="6">NIES-3786</strain>
    </source>
</reference>
<evidence type="ECO:0000256" key="2">
    <source>
        <dbReference type="ARBA" id="ARBA00022617"/>
    </source>
</evidence>
<name>A0A8J4FUR7_9CHLO</name>
<dbReference type="PANTHER" id="PTHR24304">
    <property type="entry name" value="CYTOCHROME P450 FAMILY 7"/>
    <property type="match status" value="1"/>
</dbReference>
<gene>
    <name evidence="6" type="ORF">Vretifemale_13735</name>
</gene>
<evidence type="ECO:0000256" key="3">
    <source>
        <dbReference type="ARBA" id="ARBA00022723"/>
    </source>
</evidence>
<organism evidence="6 7">
    <name type="scientific">Volvox reticuliferus</name>
    <dbReference type="NCBI Taxonomy" id="1737510"/>
    <lineage>
        <taxon>Eukaryota</taxon>
        <taxon>Viridiplantae</taxon>
        <taxon>Chlorophyta</taxon>
        <taxon>core chlorophytes</taxon>
        <taxon>Chlorophyceae</taxon>
        <taxon>CS clade</taxon>
        <taxon>Chlamydomonadales</taxon>
        <taxon>Volvocaceae</taxon>
        <taxon>Volvox</taxon>
    </lineage>
</organism>
<keyword evidence="3" id="KW-0479">Metal-binding</keyword>
<dbReference type="AlphaFoldDB" id="A0A8J4FUR7"/>
<dbReference type="OrthoDB" id="6692864at2759"/>
<keyword evidence="7" id="KW-1185">Reference proteome</keyword>
<evidence type="ECO:0000313" key="6">
    <source>
        <dbReference type="EMBL" id="GIL85106.1"/>
    </source>
</evidence>
<dbReference type="Gene3D" id="1.10.630.10">
    <property type="entry name" value="Cytochrome P450"/>
    <property type="match status" value="1"/>
</dbReference>
<comment type="similarity">
    <text evidence="1">Belongs to the cytochrome P450 family.</text>
</comment>
<dbReference type="InterPro" id="IPR036396">
    <property type="entry name" value="Cyt_P450_sf"/>
</dbReference>
<dbReference type="EMBL" id="BNCP01000031">
    <property type="protein sequence ID" value="GIL85106.1"/>
    <property type="molecule type" value="Genomic_DNA"/>
</dbReference>
<dbReference type="Proteomes" id="UP000747110">
    <property type="component" value="Unassembled WGS sequence"/>
</dbReference>
<sequence>MQQNPTFADRWTFLTYDAQIYVTQFGDSFTLTLASVKMTFLFEPSHIDFFFSAPDEKVTFRPAVEQFTQRVFGLTSRLFFPLHSKMLTELRHLLVPGALAERMETLGTRALQLLPCYVHHAQVDLYSLCRGLVFHCAVEAMFGRRFVEQLPELLGLGNTEDEEEATEELRQHGGEGNVEAGTATWQAREEELRGTSFKAMGDASVASVWVNAAWEGWERQRRPSPRPPAGVERLARVFFTFEERFELAASPLPHVFQTEFVQSRWELLRLFRQADGRGLFKDTPAGQLLDRTTGLPPHLRPNLLLALLWASQVIYRWGGVDDPGCRLTLRRLCNVEASGSCPRVPKRLSANRQVILAVSLPLSIFSLPLSTRPHRHQVSYIRPLSISPPLYLSPSLSLPLSISPLLYLSFSRRRPTAFQPPSGLPHSCCYRKTPPIRPRSSRSSRGSFEPGR</sequence>
<evidence type="ECO:0000313" key="7">
    <source>
        <dbReference type="Proteomes" id="UP000747110"/>
    </source>
</evidence>
<dbReference type="GO" id="GO:0016705">
    <property type="term" value="F:oxidoreductase activity, acting on paired donors, with incorporation or reduction of molecular oxygen"/>
    <property type="evidence" value="ECO:0007669"/>
    <property type="project" value="InterPro"/>
</dbReference>
<keyword evidence="4" id="KW-0408">Iron</keyword>
<dbReference type="InterPro" id="IPR050529">
    <property type="entry name" value="CYP450_sterol_14alpha_dmase"/>
</dbReference>
<dbReference type="SUPFAM" id="SSF48264">
    <property type="entry name" value="Cytochrome P450"/>
    <property type="match status" value="1"/>
</dbReference>
<feature type="compositionally biased region" description="Low complexity" evidence="5">
    <location>
        <begin position="441"/>
        <end position="452"/>
    </location>
</feature>
<feature type="region of interest" description="Disordered" evidence="5">
    <location>
        <begin position="159"/>
        <end position="179"/>
    </location>
</feature>
<dbReference type="GO" id="GO:0004497">
    <property type="term" value="F:monooxygenase activity"/>
    <property type="evidence" value="ECO:0007669"/>
    <property type="project" value="InterPro"/>
</dbReference>
<feature type="region of interest" description="Disordered" evidence="5">
    <location>
        <begin position="418"/>
        <end position="452"/>
    </location>
</feature>
<dbReference type="PANTHER" id="PTHR24304:SF2">
    <property type="entry name" value="24-HYDROXYCHOLESTEROL 7-ALPHA-HYDROXYLASE"/>
    <property type="match status" value="1"/>
</dbReference>
<protein>
    <submittedName>
        <fullName evidence="6">Uncharacterized protein</fullName>
    </submittedName>
</protein>
<proteinExistence type="inferred from homology"/>
<dbReference type="GO" id="GO:0020037">
    <property type="term" value="F:heme binding"/>
    <property type="evidence" value="ECO:0007669"/>
    <property type="project" value="InterPro"/>
</dbReference>